<comment type="caution">
    <text evidence="6">The sequence shown here is derived from an EMBL/GenBank/DDBJ whole genome shotgun (WGS) entry which is preliminary data.</text>
</comment>
<evidence type="ECO:0000313" key="6">
    <source>
        <dbReference type="EMBL" id="ORD98157.1"/>
    </source>
</evidence>
<reference evidence="6 7" key="1">
    <citation type="journal article" date="2017" name="Environ. Microbiol.">
        <title>Decay of the glycolytic pathway and adaptation to intranuclear parasitism within Enterocytozoonidae microsporidia.</title>
        <authorList>
            <person name="Wiredu Boakye D."/>
            <person name="Jaroenlak P."/>
            <person name="Prachumwat A."/>
            <person name="Williams T.A."/>
            <person name="Bateman K.S."/>
            <person name="Itsathitphaisarn O."/>
            <person name="Sritunyalucksana K."/>
            <person name="Paszkiewicz K.H."/>
            <person name="Moore K.A."/>
            <person name="Stentiford G.D."/>
            <person name="Williams B.A."/>
        </authorList>
    </citation>
    <scope>NUCLEOTIDE SEQUENCE [LARGE SCALE GENOMIC DNA]</scope>
    <source>
        <strain evidence="6 7">GB1</strain>
    </source>
</reference>
<keyword evidence="4" id="KW-0067">ATP-binding</keyword>
<keyword evidence="2 4" id="KW-0833">Ubl conjugation pathway</keyword>
<dbReference type="GO" id="GO:0005524">
    <property type="term" value="F:ATP binding"/>
    <property type="evidence" value="ECO:0007669"/>
    <property type="project" value="UniProtKB-UniRule"/>
</dbReference>
<dbReference type="FunFam" id="3.10.110.10:FF:000051">
    <property type="entry name" value="ubiquitin-conjugating enzyme E2 R2-like"/>
    <property type="match status" value="1"/>
</dbReference>
<dbReference type="PROSITE" id="PS50127">
    <property type="entry name" value="UBC_2"/>
    <property type="match status" value="1"/>
</dbReference>
<evidence type="ECO:0000313" key="7">
    <source>
        <dbReference type="Proteomes" id="UP000192356"/>
    </source>
</evidence>
<dbReference type="GO" id="GO:0016740">
    <property type="term" value="F:transferase activity"/>
    <property type="evidence" value="ECO:0007669"/>
    <property type="project" value="UniProtKB-KW"/>
</dbReference>
<proteinExistence type="inferred from homology"/>
<dbReference type="Gene3D" id="3.10.110.10">
    <property type="entry name" value="Ubiquitin Conjugating Enzyme"/>
    <property type="match status" value="1"/>
</dbReference>
<dbReference type="InterPro" id="IPR000608">
    <property type="entry name" value="UBC"/>
</dbReference>
<evidence type="ECO:0000259" key="5">
    <source>
        <dbReference type="PROSITE" id="PS50127"/>
    </source>
</evidence>
<dbReference type="InterPro" id="IPR023313">
    <property type="entry name" value="UBQ-conjugating_AS"/>
</dbReference>
<comment type="similarity">
    <text evidence="4">Belongs to the ubiquitin-conjugating enzyme family.</text>
</comment>
<dbReference type="VEuPathDB" id="MicrosporidiaDB:A0H76_1217"/>
<dbReference type="PROSITE" id="PS00183">
    <property type="entry name" value="UBC_1"/>
    <property type="match status" value="1"/>
</dbReference>
<dbReference type="EMBL" id="LVKB01000001">
    <property type="protein sequence ID" value="ORD98157.1"/>
    <property type="molecule type" value="Genomic_DNA"/>
</dbReference>
<dbReference type="Pfam" id="PF00179">
    <property type="entry name" value="UQ_con"/>
    <property type="match status" value="1"/>
</dbReference>
<dbReference type="PANTHER" id="PTHR24067">
    <property type="entry name" value="UBIQUITIN-CONJUGATING ENZYME E2"/>
    <property type="match status" value="1"/>
</dbReference>
<name>A0A1X0QEF1_9MICR</name>
<dbReference type="InterPro" id="IPR016135">
    <property type="entry name" value="UBQ-conjugating_enzyme/RWD"/>
</dbReference>
<keyword evidence="1" id="KW-0808">Transferase</keyword>
<sequence>MSRNDKSRSRAYLHSDFKRINECKNTLQYFSIGLIDDNLFEWEVVLFGPKDSLHESAIYRAKMSFPSNYPDAPPSFKFTSKMWHPNISADGTVCISILHKAGNDEFGYESIDERWLPVRTPETVILSIISLLHEPNPDSPANIEAANEYRNNIKLYSRKVRKLAEETLDEDN</sequence>
<dbReference type="SUPFAM" id="SSF54495">
    <property type="entry name" value="UBC-like"/>
    <property type="match status" value="1"/>
</dbReference>
<evidence type="ECO:0000256" key="4">
    <source>
        <dbReference type="RuleBase" id="RU362109"/>
    </source>
</evidence>
<organism evidence="6 7">
    <name type="scientific">Hepatospora eriocheir</name>
    <dbReference type="NCBI Taxonomy" id="1081669"/>
    <lineage>
        <taxon>Eukaryota</taxon>
        <taxon>Fungi</taxon>
        <taxon>Fungi incertae sedis</taxon>
        <taxon>Microsporidia</taxon>
        <taxon>Hepatosporidae</taxon>
        <taxon>Hepatospora</taxon>
    </lineage>
</organism>
<protein>
    <submittedName>
        <fullName evidence="6">UBC15</fullName>
    </submittedName>
</protein>
<dbReference type="InterPro" id="IPR050113">
    <property type="entry name" value="Ub_conjugating_enzyme"/>
</dbReference>
<accession>A0A1X0QEF1</accession>
<gene>
    <name evidence="6" type="primary">UBC15</name>
    <name evidence="6" type="ORF">HERIO_60</name>
</gene>
<dbReference type="OrthoDB" id="19692at2759"/>
<keyword evidence="7" id="KW-1185">Reference proteome</keyword>
<evidence type="ECO:0000256" key="1">
    <source>
        <dbReference type="ARBA" id="ARBA00022679"/>
    </source>
</evidence>
<dbReference type="VEuPathDB" id="MicrosporidiaDB:HERIO_60"/>
<dbReference type="Proteomes" id="UP000192356">
    <property type="component" value="Unassembled WGS sequence"/>
</dbReference>
<keyword evidence="4" id="KW-0547">Nucleotide-binding</keyword>
<feature type="domain" description="UBC core" evidence="5">
    <location>
        <begin position="8"/>
        <end position="169"/>
    </location>
</feature>
<feature type="active site" description="Glycyl thioester intermediate" evidence="3">
    <location>
        <position position="94"/>
    </location>
</feature>
<evidence type="ECO:0000256" key="2">
    <source>
        <dbReference type="ARBA" id="ARBA00022786"/>
    </source>
</evidence>
<dbReference type="SMART" id="SM00212">
    <property type="entry name" value="UBCc"/>
    <property type="match status" value="1"/>
</dbReference>
<dbReference type="AlphaFoldDB" id="A0A1X0QEF1"/>
<evidence type="ECO:0000256" key="3">
    <source>
        <dbReference type="PROSITE-ProRule" id="PRU10133"/>
    </source>
</evidence>